<gene>
    <name evidence="1" type="ORF">AVEN_183319_1</name>
</gene>
<dbReference type="AlphaFoldDB" id="A0A4Y2N5Q8"/>
<evidence type="ECO:0000313" key="1">
    <source>
        <dbReference type="EMBL" id="GBN33507.1"/>
    </source>
</evidence>
<dbReference type="EMBL" id="BGPR01008390">
    <property type="protein sequence ID" value="GBN33507.1"/>
    <property type="molecule type" value="Genomic_DNA"/>
</dbReference>
<accession>A0A4Y2N5Q8</accession>
<protein>
    <submittedName>
        <fullName evidence="1">Uncharacterized protein</fullName>
    </submittedName>
</protein>
<organism evidence="1 2">
    <name type="scientific">Araneus ventricosus</name>
    <name type="common">Orbweaver spider</name>
    <name type="synonym">Epeira ventricosa</name>
    <dbReference type="NCBI Taxonomy" id="182803"/>
    <lineage>
        <taxon>Eukaryota</taxon>
        <taxon>Metazoa</taxon>
        <taxon>Ecdysozoa</taxon>
        <taxon>Arthropoda</taxon>
        <taxon>Chelicerata</taxon>
        <taxon>Arachnida</taxon>
        <taxon>Araneae</taxon>
        <taxon>Araneomorphae</taxon>
        <taxon>Entelegynae</taxon>
        <taxon>Araneoidea</taxon>
        <taxon>Araneidae</taxon>
        <taxon>Araneus</taxon>
    </lineage>
</organism>
<evidence type="ECO:0000313" key="2">
    <source>
        <dbReference type="Proteomes" id="UP000499080"/>
    </source>
</evidence>
<sequence>MCRTAVDKKSILILRSHSCLMDSQLRSENIRYYSNFLVVIVGSWQRQRRGGSSQGHHHRLSTSCRPCELHFPAFSIMVFVIFHDNVSLSNTLKNRPVSSKIVPGFIFSGKLLLNFH</sequence>
<proteinExistence type="predicted"/>
<keyword evidence="2" id="KW-1185">Reference proteome</keyword>
<dbReference type="Proteomes" id="UP000499080">
    <property type="component" value="Unassembled WGS sequence"/>
</dbReference>
<comment type="caution">
    <text evidence="1">The sequence shown here is derived from an EMBL/GenBank/DDBJ whole genome shotgun (WGS) entry which is preliminary data.</text>
</comment>
<name>A0A4Y2N5Q8_ARAVE</name>
<reference evidence="1 2" key="1">
    <citation type="journal article" date="2019" name="Sci. Rep.">
        <title>Orb-weaving spider Araneus ventricosus genome elucidates the spidroin gene catalogue.</title>
        <authorList>
            <person name="Kono N."/>
            <person name="Nakamura H."/>
            <person name="Ohtoshi R."/>
            <person name="Moran D.A.P."/>
            <person name="Shinohara A."/>
            <person name="Yoshida Y."/>
            <person name="Fujiwara M."/>
            <person name="Mori M."/>
            <person name="Tomita M."/>
            <person name="Arakawa K."/>
        </authorList>
    </citation>
    <scope>NUCLEOTIDE SEQUENCE [LARGE SCALE GENOMIC DNA]</scope>
</reference>